<dbReference type="PANTHER" id="PTHR32063:SF18">
    <property type="entry name" value="CATION EFFLUX SYSTEM PROTEIN"/>
    <property type="match status" value="1"/>
</dbReference>
<feature type="transmembrane region" description="Helical" evidence="1">
    <location>
        <begin position="393"/>
        <end position="415"/>
    </location>
</feature>
<evidence type="ECO:0000313" key="3">
    <source>
        <dbReference type="Proteomes" id="UP000269669"/>
    </source>
</evidence>
<feature type="transmembrane region" description="Helical" evidence="1">
    <location>
        <begin position="992"/>
        <end position="1019"/>
    </location>
</feature>
<dbReference type="SUPFAM" id="SSF82714">
    <property type="entry name" value="Multidrug efflux transporter AcrB TolC docking domain, DN and DC subdomains"/>
    <property type="match status" value="2"/>
</dbReference>
<dbReference type="Gene3D" id="3.30.70.1320">
    <property type="entry name" value="Multidrug efflux transporter AcrB pore domain like"/>
    <property type="match status" value="1"/>
</dbReference>
<dbReference type="GO" id="GO:0005886">
    <property type="term" value="C:plasma membrane"/>
    <property type="evidence" value="ECO:0007669"/>
    <property type="project" value="TreeGrafter"/>
</dbReference>
<evidence type="ECO:0000313" key="2">
    <source>
        <dbReference type="EMBL" id="RSL15114.1"/>
    </source>
</evidence>
<dbReference type="PANTHER" id="PTHR32063">
    <property type="match status" value="1"/>
</dbReference>
<dbReference type="SUPFAM" id="SSF82866">
    <property type="entry name" value="Multidrug efflux transporter AcrB transmembrane domain"/>
    <property type="match status" value="2"/>
</dbReference>
<dbReference type="AlphaFoldDB" id="A0A428ME32"/>
<feature type="transmembrane region" description="Helical" evidence="1">
    <location>
        <begin position="362"/>
        <end position="381"/>
    </location>
</feature>
<dbReference type="RefSeq" id="WP_125483896.1">
    <property type="nucleotide sequence ID" value="NZ_RSDW01000001.1"/>
</dbReference>
<proteinExistence type="predicted"/>
<dbReference type="InterPro" id="IPR027463">
    <property type="entry name" value="AcrB_DN_DC_subdom"/>
</dbReference>
<dbReference type="SUPFAM" id="SSF82693">
    <property type="entry name" value="Multidrug efflux transporter AcrB pore domain, PN1, PN2, PC1 and PC2 subdomains"/>
    <property type="match status" value="2"/>
</dbReference>
<feature type="transmembrane region" description="Helical" evidence="1">
    <location>
        <begin position="436"/>
        <end position="454"/>
    </location>
</feature>
<feature type="transmembrane region" description="Helical" evidence="1">
    <location>
        <begin position="869"/>
        <end position="888"/>
    </location>
</feature>
<gene>
    <name evidence="2" type="ORF">EDE15_0590</name>
</gene>
<feature type="transmembrane region" description="Helical" evidence="1">
    <location>
        <begin position="12"/>
        <end position="29"/>
    </location>
</feature>
<dbReference type="EMBL" id="RSDW01000001">
    <property type="protein sequence ID" value="RSL15114.1"/>
    <property type="molecule type" value="Genomic_DNA"/>
</dbReference>
<organism evidence="2 3">
    <name type="scientific">Edaphobacter aggregans</name>
    <dbReference type="NCBI Taxonomy" id="570835"/>
    <lineage>
        <taxon>Bacteria</taxon>
        <taxon>Pseudomonadati</taxon>
        <taxon>Acidobacteriota</taxon>
        <taxon>Terriglobia</taxon>
        <taxon>Terriglobales</taxon>
        <taxon>Acidobacteriaceae</taxon>
        <taxon>Edaphobacter</taxon>
    </lineage>
</organism>
<dbReference type="PRINTS" id="PR00702">
    <property type="entry name" value="ACRIFLAVINRP"/>
</dbReference>
<keyword evidence="1" id="KW-0472">Membrane</keyword>
<sequence>MSPGVYSVKHSRIVFALTFIVIVGGIFAYQNLGRLEDPEFTIKQALIVTPYPGGSPQEVAQEITNPIENAVQQMGQVDYVESESTRGRSLVRVHIKDQYHKDRIPQVWDELRRKVNDVQPRLPPSARGTSQVVDDFGDVYGIFLGITGKGFSQPELRRYADAVRRELQLVDGVAKVDLFSEQQEVVFLEMSRSRLARLGMNENQIYAQLQARNVVADGGRVRVGGQYVVIDPTGGFRSAEDMLNLVIGADTTGRQLLLRDVATITRGYEDPPRRLFRYDSQPAIGLGVSTVPGGNVVTMGKGVQKKLDEMEQNRPVGIEIHHVNFQPVAVSEATRAFTFNLLKAVTIVFVVLLFAMGRKAGFIIGFVLFLTIIGTFLVMKIKGGLLLERISLGALIIALCMLTDNAIVITEGLKVGIEAGKDKLETIHDVVSHNQWPLFGATAIAVLAFAAIGLSEDSAGELLSSLFWVICISLALSWVAAITVTPLLAYLFLKPSADGHSEEHAHDGKFFQIYRRFLVFALRFRLIVVAATVLLFLAALYGFTKVDQSFFPPATRPQFLVDTFSPSGTYIRVSEQFAGEVEKFLLAQPGITHVSTFVGGGALRFLLVYSTEQPNTGYVQFLVEVDDWRRIDGLIPKVQSYLEQHYPNANVNTKKFMLGPGSSGRVQVRFSGPDPAVLRDLAGQTQNIIINTGNSLGVRTDWRQPEKVIRPKVLELQANRNGLTRVDVAQALESGFAGRTVGFYREPPGSSVGVFPQDARLLPIISRPPLDERSNVNEINNLQIWSPVANRMIPMSQVVSGTEVTWEDPIIMRRDRMPTITVFADARTGLPSVLMNSVQQKIEQIKLPPGYSMEWGGEYEDSNRARTNLAKPLPAALLAMAFIVVCIFNSFRAMVVVCVAVPLAIIGAVAGLLITNNPFGFMSLLGLLALGGEQIKNSIVLVEEFYILMDRGMEPYPAILQAGVNRLRPVLLVVITTVLGMIPLLLDPFFAGMAAVIMFGLAFAAVLTMIFVPVLYAIVFRVPVPDPERAEAQ</sequence>
<evidence type="ECO:0000256" key="1">
    <source>
        <dbReference type="SAM" id="Phobius"/>
    </source>
</evidence>
<dbReference type="GO" id="GO:0042910">
    <property type="term" value="F:xenobiotic transmembrane transporter activity"/>
    <property type="evidence" value="ECO:0007669"/>
    <property type="project" value="TreeGrafter"/>
</dbReference>
<feature type="transmembrane region" description="Helical" evidence="1">
    <location>
        <begin position="969"/>
        <end position="986"/>
    </location>
</feature>
<feature type="transmembrane region" description="Helical" evidence="1">
    <location>
        <begin position="524"/>
        <end position="543"/>
    </location>
</feature>
<dbReference type="Pfam" id="PF00873">
    <property type="entry name" value="ACR_tran"/>
    <property type="match status" value="1"/>
</dbReference>
<name>A0A428ME32_9BACT</name>
<dbReference type="Gene3D" id="3.30.70.1430">
    <property type="entry name" value="Multidrug efflux transporter AcrB pore domain"/>
    <property type="match status" value="2"/>
</dbReference>
<feature type="transmembrane region" description="Helical" evidence="1">
    <location>
        <begin position="466"/>
        <end position="493"/>
    </location>
</feature>
<accession>A0A428ME32</accession>
<dbReference type="InterPro" id="IPR001036">
    <property type="entry name" value="Acrflvin-R"/>
</dbReference>
<keyword evidence="1" id="KW-0812">Transmembrane</keyword>
<feature type="transmembrane region" description="Helical" evidence="1">
    <location>
        <begin position="895"/>
        <end position="915"/>
    </location>
</feature>
<dbReference type="Gene3D" id="3.30.2090.10">
    <property type="entry name" value="Multidrug efflux transporter AcrB TolC docking domain, DN and DC subdomains"/>
    <property type="match status" value="2"/>
</dbReference>
<keyword evidence="3" id="KW-1185">Reference proteome</keyword>
<dbReference type="Gene3D" id="3.30.70.1440">
    <property type="entry name" value="Multidrug efflux transporter AcrB pore domain"/>
    <property type="match status" value="1"/>
</dbReference>
<dbReference type="OrthoDB" id="9757876at2"/>
<keyword evidence="1" id="KW-1133">Transmembrane helix</keyword>
<reference evidence="2 3" key="1">
    <citation type="submission" date="2018-12" db="EMBL/GenBank/DDBJ databases">
        <title>Sequencing of bacterial isolates from soil warming experiment in Harvard Forest, Massachusetts, USA.</title>
        <authorList>
            <person name="Deangelis K."/>
        </authorList>
    </citation>
    <scope>NUCLEOTIDE SEQUENCE [LARGE SCALE GENOMIC DNA]</scope>
    <source>
        <strain evidence="2 3">EB153</strain>
    </source>
</reference>
<dbReference type="Gene3D" id="1.20.1640.10">
    <property type="entry name" value="Multidrug efflux transporter AcrB transmembrane domain"/>
    <property type="match status" value="2"/>
</dbReference>
<feature type="transmembrane region" description="Helical" evidence="1">
    <location>
        <begin position="336"/>
        <end position="355"/>
    </location>
</feature>
<dbReference type="Proteomes" id="UP000269669">
    <property type="component" value="Unassembled WGS sequence"/>
</dbReference>
<comment type="caution">
    <text evidence="2">The sequence shown here is derived from an EMBL/GenBank/DDBJ whole genome shotgun (WGS) entry which is preliminary data.</text>
</comment>
<protein>
    <submittedName>
        <fullName evidence="2">Multidrug efflux pump subunit AcrB</fullName>
    </submittedName>
</protein>